<accession>A0AAU7K481</accession>
<keyword evidence="1" id="KW-0812">Transmembrane</keyword>
<keyword evidence="1" id="KW-0472">Membrane</keyword>
<feature type="transmembrane region" description="Helical" evidence="1">
    <location>
        <begin position="132"/>
        <end position="149"/>
    </location>
</feature>
<name>A0AAU7K481_9SPHI</name>
<dbReference type="RefSeq" id="WP_406824752.1">
    <property type="nucleotide sequence ID" value="NZ_CP157485.1"/>
</dbReference>
<dbReference type="AlphaFoldDB" id="A0AAU7K481"/>
<protein>
    <recommendedName>
        <fullName evidence="3">Zf-HC2 domain-containing protein</fullName>
    </recommendedName>
</protein>
<gene>
    <name evidence="2" type="ORF">ABEG20_18615</name>
</gene>
<evidence type="ECO:0000313" key="2">
    <source>
        <dbReference type="EMBL" id="XBO47305.1"/>
    </source>
</evidence>
<organism evidence="2">
    <name type="scientific">Pedobacter sp. KACC 23697</name>
    <dbReference type="NCBI Taxonomy" id="3149230"/>
    <lineage>
        <taxon>Bacteria</taxon>
        <taxon>Pseudomonadati</taxon>
        <taxon>Bacteroidota</taxon>
        <taxon>Sphingobacteriia</taxon>
        <taxon>Sphingobacteriales</taxon>
        <taxon>Sphingobacteriaceae</taxon>
        <taxon>Pedobacter</taxon>
    </lineage>
</organism>
<dbReference type="EMBL" id="CP157485">
    <property type="protein sequence ID" value="XBO47305.1"/>
    <property type="molecule type" value="Genomic_DNA"/>
</dbReference>
<sequence length="161" mass="18522">MNTIEQQLWDYIDGNLDESSKKAIEEKIESDAGIKAQYEELLKLNLVFNTLDLEEPSMSFTRNVMESIAFAPAPVAMKTKVDKKIIYSIGGFFIISILSLFGYVLYNSNLSMPKLGFNINCNFNLNQYITPAVLYSFLFFDLVIGLVFLDQFLRKRIHKEH</sequence>
<evidence type="ECO:0000256" key="1">
    <source>
        <dbReference type="SAM" id="Phobius"/>
    </source>
</evidence>
<evidence type="ECO:0008006" key="3">
    <source>
        <dbReference type="Google" id="ProtNLM"/>
    </source>
</evidence>
<proteinExistence type="predicted"/>
<keyword evidence="1" id="KW-1133">Transmembrane helix</keyword>
<feature type="transmembrane region" description="Helical" evidence="1">
    <location>
        <begin position="85"/>
        <end position="106"/>
    </location>
</feature>
<reference evidence="2" key="1">
    <citation type="submission" date="2024-05" db="EMBL/GenBank/DDBJ databases">
        <authorList>
            <person name="Kim S."/>
            <person name="Heo J."/>
            <person name="Choi H."/>
            <person name="Choi Y."/>
            <person name="Kwon S.-W."/>
            <person name="Kim Y."/>
        </authorList>
    </citation>
    <scope>NUCLEOTIDE SEQUENCE</scope>
    <source>
        <strain evidence="2">KACC 23697</strain>
    </source>
</reference>